<dbReference type="RefSeq" id="WP_086487417.1">
    <property type="nucleotide sequence ID" value="NZ_MSLT01000007.1"/>
</dbReference>
<reference evidence="2 3" key="1">
    <citation type="submission" date="2016-12" db="EMBL/GenBank/DDBJ databases">
        <title>Thioflexothrix psekupsii D3 genome sequencing and assembly.</title>
        <authorList>
            <person name="Fomenkov A."/>
            <person name="Vincze T."/>
            <person name="Grabovich M."/>
            <person name="Anton B.P."/>
            <person name="Dubinina G."/>
            <person name="Orlova M."/>
            <person name="Belousova E."/>
            <person name="Roberts R.J."/>
        </authorList>
    </citation>
    <scope>NUCLEOTIDE SEQUENCE [LARGE SCALE GENOMIC DNA]</scope>
    <source>
        <strain evidence="2">D3</strain>
    </source>
</reference>
<dbReference type="AlphaFoldDB" id="A0A251X9J9"/>
<dbReference type="EMBL" id="MSLT01000007">
    <property type="protein sequence ID" value="OUD14983.1"/>
    <property type="molecule type" value="Genomic_DNA"/>
</dbReference>
<dbReference type="Proteomes" id="UP000194798">
    <property type="component" value="Unassembled WGS sequence"/>
</dbReference>
<evidence type="ECO:0000313" key="2">
    <source>
        <dbReference type="EMBL" id="OUD14983.1"/>
    </source>
</evidence>
<evidence type="ECO:0000313" key="3">
    <source>
        <dbReference type="Proteomes" id="UP000194798"/>
    </source>
</evidence>
<protein>
    <recommendedName>
        <fullName evidence="4">SnoaL-like domain-containing protein</fullName>
    </recommendedName>
</protein>
<name>A0A251X9J9_9GAMM</name>
<gene>
    <name evidence="2" type="ORF">TPSD3_04580</name>
</gene>
<keyword evidence="1" id="KW-0812">Transmembrane</keyword>
<keyword evidence="1" id="KW-1133">Transmembrane helix</keyword>
<evidence type="ECO:0008006" key="4">
    <source>
        <dbReference type="Google" id="ProtNLM"/>
    </source>
</evidence>
<feature type="transmembrane region" description="Helical" evidence="1">
    <location>
        <begin position="6"/>
        <end position="29"/>
    </location>
</feature>
<sequence>MQPVKPLIIVEIVIIILSMILVLLSLIFLDRFYKERSQPLQIKTDLSEPWTTLEQPLPISPSIASKDIFSQENVRFFLMSFFYAVHQENIEKILGYYSEQVDYFTSGNVKHKDILLDKKNYFKKWKRPVNKIDSYISIVDTNVDKEKLVIFNIDFSAYDASKSSVKKLKASNKFWLRDEGGQLRIFREQQERVFDETKTKH</sequence>
<evidence type="ECO:0000256" key="1">
    <source>
        <dbReference type="SAM" id="Phobius"/>
    </source>
</evidence>
<keyword evidence="3" id="KW-1185">Reference proteome</keyword>
<comment type="caution">
    <text evidence="2">The sequence shown here is derived from an EMBL/GenBank/DDBJ whole genome shotgun (WGS) entry which is preliminary data.</text>
</comment>
<organism evidence="2 3">
    <name type="scientific">Thioflexithrix psekupsensis</name>
    <dbReference type="NCBI Taxonomy" id="1570016"/>
    <lineage>
        <taxon>Bacteria</taxon>
        <taxon>Pseudomonadati</taxon>
        <taxon>Pseudomonadota</taxon>
        <taxon>Gammaproteobacteria</taxon>
        <taxon>Thiotrichales</taxon>
        <taxon>Thioflexithrix</taxon>
    </lineage>
</organism>
<keyword evidence="1" id="KW-0472">Membrane</keyword>
<accession>A0A251X9J9</accession>
<proteinExistence type="predicted"/>